<sequence length="103" mass="11373">MESDDKKEIFDGLEGSDGGLKQERRTLSALEDPRSRTAKSKTSVLLLSGSRYVPMETEGPHQKEASPSSPVPSHPLDQHVPSSCLDEMELELVNIPLKFPRIS</sequence>
<feature type="compositionally biased region" description="Basic and acidic residues" evidence="1">
    <location>
        <begin position="1"/>
        <end position="10"/>
    </location>
</feature>
<accession>A0A1I7ZCQ2</accession>
<evidence type="ECO:0000313" key="3">
    <source>
        <dbReference type="WBParaSite" id="L893_g25210.t1"/>
    </source>
</evidence>
<evidence type="ECO:0000256" key="1">
    <source>
        <dbReference type="SAM" id="MobiDB-lite"/>
    </source>
</evidence>
<protein>
    <submittedName>
        <fullName evidence="3">KID domain-containing protein</fullName>
    </submittedName>
</protein>
<feature type="region of interest" description="Disordered" evidence="1">
    <location>
        <begin position="1"/>
        <end position="83"/>
    </location>
</feature>
<keyword evidence="2" id="KW-1185">Reference proteome</keyword>
<dbReference type="AlphaFoldDB" id="A0A1I7ZCQ2"/>
<dbReference type="WBParaSite" id="L893_g25210.t1">
    <property type="protein sequence ID" value="L893_g25210.t1"/>
    <property type="gene ID" value="L893_g25210"/>
</dbReference>
<dbReference type="Proteomes" id="UP000095287">
    <property type="component" value="Unplaced"/>
</dbReference>
<reference evidence="3" key="1">
    <citation type="submission" date="2016-11" db="UniProtKB">
        <authorList>
            <consortium name="WormBaseParasite"/>
        </authorList>
    </citation>
    <scope>IDENTIFICATION</scope>
</reference>
<evidence type="ECO:0000313" key="2">
    <source>
        <dbReference type="Proteomes" id="UP000095287"/>
    </source>
</evidence>
<proteinExistence type="predicted"/>
<feature type="compositionally biased region" description="Basic and acidic residues" evidence="1">
    <location>
        <begin position="20"/>
        <end position="35"/>
    </location>
</feature>
<organism evidence="2 3">
    <name type="scientific">Steinernema glaseri</name>
    <dbReference type="NCBI Taxonomy" id="37863"/>
    <lineage>
        <taxon>Eukaryota</taxon>
        <taxon>Metazoa</taxon>
        <taxon>Ecdysozoa</taxon>
        <taxon>Nematoda</taxon>
        <taxon>Chromadorea</taxon>
        <taxon>Rhabditida</taxon>
        <taxon>Tylenchina</taxon>
        <taxon>Panagrolaimomorpha</taxon>
        <taxon>Strongyloidoidea</taxon>
        <taxon>Steinernematidae</taxon>
        <taxon>Steinernema</taxon>
    </lineage>
</organism>
<name>A0A1I7ZCQ2_9BILA</name>